<accession>A0ABS8WS57</accession>
<dbReference type="EMBL" id="JACEIK010010054">
    <property type="protein sequence ID" value="MCE3214910.1"/>
    <property type="molecule type" value="Genomic_DNA"/>
</dbReference>
<dbReference type="Proteomes" id="UP000823775">
    <property type="component" value="Unassembled WGS sequence"/>
</dbReference>
<protein>
    <submittedName>
        <fullName evidence="1">Uncharacterized protein</fullName>
    </submittedName>
</protein>
<evidence type="ECO:0000313" key="1">
    <source>
        <dbReference type="EMBL" id="MCE3214910.1"/>
    </source>
</evidence>
<sequence length="117" mass="13390">MVPCNGNMEGKNRMLELLGRMRSSEKFLVYPRIAKELAPDRENAISFSMLVLIFYNSHSLLIWNFKLKFSTTTLPVLKAYCEPPNTIFTLMVQGTAAEVGFQLQRDRANDRSPTMVK</sequence>
<organism evidence="1 2">
    <name type="scientific">Datura stramonium</name>
    <name type="common">Jimsonweed</name>
    <name type="synonym">Common thornapple</name>
    <dbReference type="NCBI Taxonomy" id="4076"/>
    <lineage>
        <taxon>Eukaryota</taxon>
        <taxon>Viridiplantae</taxon>
        <taxon>Streptophyta</taxon>
        <taxon>Embryophyta</taxon>
        <taxon>Tracheophyta</taxon>
        <taxon>Spermatophyta</taxon>
        <taxon>Magnoliopsida</taxon>
        <taxon>eudicotyledons</taxon>
        <taxon>Gunneridae</taxon>
        <taxon>Pentapetalae</taxon>
        <taxon>asterids</taxon>
        <taxon>lamiids</taxon>
        <taxon>Solanales</taxon>
        <taxon>Solanaceae</taxon>
        <taxon>Solanoideae</taxon>
        <taxon>Datureae</taxon>
        <taxon>Datura</taxon>
    </lineage>
</organism>
<proteinExistence type="predicted"/>
<gene>
    <name evidence="1" type="ORF">HAX54_000254</name>
</gene>
<evidence type="ECO:0000313" key="2">
    <source>
        <dbReference type="Proteomes" id="UP000823775"/>
    </source>
</evidence>
<comment type="caution">
    <text evidence="1">The sequence shown here is derived from an EMBL/GenBank/DDBJ whole genome shotgun (WGS) entry which is preliminary data.</text>
</comment>
<reference evidence="1 2" key="1">
    <citation type="journal article" date="2021" name="BMC Genomics">
        <title>Datura genome reveals duplications of psychoactive alkaloid biosynthetic genes and high mutation rate following tissue culture.</title>
        <authorList>
            <person name="Rajewski A."/>
            <person name="Carter-House D."/>
            <person name="Stajich J."/>
            <person name="Litt A."/>
        </authorList>
    </citation>
    <scope>NUCLEOTIDE SEQUENCE [LARGE SCALE GENOMIC DNA]</scope>
    <source>
        <strain evidence="1">AR-01</strain>
    </source>
</reference>
<keyword evidence="2" id="KW-1185">Reference proteome</keyword>
<name>A0ABS8WS57_DATST</name>